<dbReference type="InterPro" id="IPR025857">
    <property type="entry name" value="MacB_PCD"/>
</dbReference>
<name>A0ABS8EWL4_9FIRM</name>
<comment type="caution">
    <text evidence="3">The sequence shown here is derived from an EMBL/GenBank/DDBJ whole genome shotgun (WGS) entry which is preliminary data.</text>
</comment>
<keyword evidence="1" id="KW-0472">Membrane</keyword>
<evidence type="ECO:0000256" key="1">
    <source>
        <dbReference type="SAM" id="Phobius"/>
    </source>
</evidence>
<protein>
    <recommendedName>
        <fullName evidence="2">MacB-like periplasmic core domain-containing protein</fullName>
    </recommendedName>
</protein>
<keyword evidence="4" id="KW-1185">Reference proteome</keyword>
<dbReference type="Pfam" id="PF12704">
    <property type="entry name" value="MacB_PCD"/>
    <property type="match status" value="1"/>
</dbReference>
<gene>
    <name evidence="3" type="ORF">LKD42_04670</name>
</gene>
<feature type="domain" description="MacB-like periplasmic core" evidence="2">
    <location>
        <begin position="20"/>
        <end position="45"/>
    </location>
</feature>
<organism evidence="3 4">
    <name type="scientific">Hominisplanchenecus faecis</name>
    <dbReference type="NCBI Taxonomy" id="2885351"/>
    <lineage>
        <taxon>Bacteria</taxon>
        <taxon>Bacillati</taxon>
        <taxon>Bacillota</taxon>
        <taxon>Clostridia</taxon>
        <taxon>Lachnospirales</taxon>
        <taxon>Lachnospiraceae</taxon>
        <taxon>Hominisplanchenecus</taxon>
    </lineage>
</organism>
<evidence type="ECO:0000259" key="2">
    <source>
        <dbReference type="Pfam" id="PF12704"/>
    </source>
</evidence>
<feature type="transmembrane region" description="Helical" evidence="1">
    <location>
        <begin position="21"/>
        <end position="41"/>
    </location>
</feature>
<evidence type="ECO:0000313" key="3">
    <source>
        <dbReference type="EMBL" id="MCC2148549.1"/>
    </source>
</evidence>
<sequence>MIFQSIKMAGNSIASNKMCSFLTMLGIIIGVASLIVLVSIADGAIRK</sequence>
<keyword evidence="1" id="KW-1133">Transmembrane helix</keyword>
<dbReference type="EMBL" id="JAJEQE010000010">
    <property type="protein sequence ID" value="MCC2148549.1"/>
    <property type="molecule type" value="Genomic_DNA"/>
</dbReference>
<reference evidence="3 4" key="1">
    <citation type="submission" date="2021-10" db="EMBL/GenBank/DDBJ databases">
        <title>Anaerobic single-cell dispensing facilitates the cultivation of human gut bacteria.</title>
        <authorList>
            <person name="Afrizal A."/>
        </authorList>
    </citation>
    <scope>NUCLEOTIDE SEQUENCE [LARGE SCALE GENOMIC DNA]</scope>
    <source>
        <strain evidence="3 4">CLA-AA-H246</strain>
    </source>
</reference>
<proteinExistence type="predicted"/>
<evidence type="ECO:0000313" key="4">
    <source>
        <dbReference type="Proteomes" id="UP001299235"/>
    </source>
</evidence>
<dbReference type="Proteomes" id="UP001299235">
    <property type="component" value="Unassembled WGS sequence"/>
</dbReference>
<keyword evidence="1" id="KW-0812">Transmembrane</keyword>
<accession>A0ABS8EWL4</accession>